<dbReference type="EMBL" id="MTEJ01000625">
    <property type="protein sequence ID" value="OQX00754.1"/>
    <property type="molecule type" value="Genomic_DNA"/>
</dbReference>
<reference evidence="1 2" key="1">
    <citation type="submission" date="2017-01" db="EMBL/GenBank/DDBJ databases">
        <title>Novel large sulfur bacteria in the metagenomes of groundwater-fed chemosynthetic microbial mats in the Lake Huron basin.</title>
        <authorList>
            <person name="Sharrar A.M."/>
            <person name="Flood B.E."/>
            <person name="Bailey J.V."/>
            <person name="Jones D.S."/>
            <person name="Biddanda B."/>
            <person name="Ruberg S.A."/>
            <person name="Marcus D.N."/>
            <person name="Dick G.J."/>
        </authorList>
    </citation>
    <scope>NUCLEOTIDE SEQUENCE [LARGE SCALE GENOMIC DNA]</scope>
    <source>
        <strain evidence="1">A8</strain>
    </source>
</reference>
<accession>A0A1Y1Q9Y3</accession>
<comment type="caution">
    <text evidence="1">The sequence shown here is derived from an EMBL/GenBank/DDBJ whole genome shotgun (WGS) entry which is preliminary data.</text>
</comment>
<gene>
    <name evidence="1" type="ORF">BWK73_47745</name>
</gene>
<name>A0A1Y1Q9Y3_9GAMM</name>
<evidence type="ECO:0000313" key="1">
    <source>
        <dbReference type="EMBL" id="OQX00754.1"/>
    </source>
</evidence>
<organism evidence="1 2">
    <name type="scientific">Thiothrix lacustris</name>
    <dbReference type="NCBI Taxonomy" id="525917"/>
    <lineage>
        <taxon>Bacteria</taxon>
        <taxon>Pseudomonadati</taxon>
        <taxon>Pseudomonadota</taxon>
        <taxon>Gammaproteobacteria</taxon>
        <taxon>Thiotrichales</taxon>
        <taxon>Thiotrichaceae</taxon>
        <taxon>Thiothrix</taxon>
    </lineage>
</organism>
<protein>
    <submittedName>
        <fullName evidence="1">Uncharacterized protein</fullName>
    </submittedName>
</protein>
<dbReference type="Proteomes" id="UP000192491">
    <property type="component" value="Unassembled WGS sequence"/>
</dbReference>
<evidence type="ECO:0000313" key="2">
    <source>
        <dbReference type="Proteomes" id="UP000192491"/>
    </source>
</evidence>
<proteinExistence type="predicted"/>
<sequence length="178" mass="19734">MDALFTKTAKGYDEVETKAGGLPPVLRRLLIFVNGKRNLDELKTLPRVDNLQQALLQLEQDGYIYRASNTGSLPTVAVVTPPPAEPAPVHVPVSEGEFRPLPPINSPLHIQQLRNFMSNTLSVFVGSFGSSALLGRLQNAQTHAEFRSLFPEWYTAIMGSRDGRREADKLRAELLKLI</sequence>
<dbReference type="AlphaFoldDB" id="A0A1Y1Q9Y3"/>